<evidence type="ECO:0000313" key="6">
    <source>
        <dbReference type="EMBL" id="NEW05701.1"/>
    </source>
</evidence>
<name>A0A6G3ZVV0_9BACL</name>
<evidence type="ECO:0000256" key="4">
    <source>
        <dbReference type="SAM" id="SignalP"/>
    </source>
</evidence>
<dbReference type="SUPFAM" id="SSF141072">
    <property type="entry name" value="CalX-like"/>
    <property type="match status" value="1"/>
</dbReference>
<evidence type="ECO:0000256" key="3">
    <source>
        <dbReference type="ARBA" id="ARBA00022837"/>
    </source>
</evidence>
<dbReference type="PANTHER" id="PTHR46682:SF1">
    <property type="entry name" value="ADHESION G-PROTEIN COUPLED RECEPTOR V1"/>
    <property type="match status" value="1"/>
</dbReference>
<feature type="signal peptide" evidence="4">
    <location>
        <begin position="1"/>
        <end position="33"/>
    </location>
</feature>
<comment type="caution">
    <text evidence="6">The sequence shown here is derived from an EMBL/GenBank/DDBJ whole genome shotgun (WGS) entry which is preliminary data.</text>
</comment>
<protein>
    <recommendedName>
        <fullName evidence="5">Calx-beta domain-containing protein</fullName>
    </recommendedName>
</protein>
<dbReference type="GO" id="GO:0071277">
    <property type="term" value="P:cellular response to calcium ion"/>
    <property type="evidence" value="ECO:0007669"/>
    <property type="project" value="TreeGrafter"/>
</dbReference>
<evidence type="ECO:0000256" key="1">
    <source>
        <dbReference type="ARBA" id="ARBA00022729"/>
    </source>
</evidence>
<dbReference type="GO" id="GO:0004930">
    <property type="term" value="F:G protein-coupled receptor activity"/>
    <property type="evidence" value="ECO:0007669"/>
    <property type="project" value="InterPro"/>
</dbReference>
<dbReference type="GO" id="GO:0010855">
    <property type="term" value="F:adenylate cyclase inhibitor activity"/>
    <property type="evidence" value="ECO:0007669"/>
    <property type="project" value="TreeGrafter"/>
</dbReference>
<feature type="chain" id="PRO_5026331099" description="Calx-beta domain-containing protein" evidence="4">
    <location>
        <begin position="34"/>
        <end position="252"/>
    </location>
</feature>
<dbReference type="InterPro" id="IPR003644">
    <property type="entry name" value="Calx_beta"/>
</dbReference>
<dbReference type="Gene3D" id="2.60.40.2030">
    <property type="match status" value="1"/>
</dbReference>
<dbReference type="GO" id="GO:0005737">
    <property type="term" value="C:cytoplasm"/>
    <property type="evidence" value="ECO:0007669"/>
    <property type="project" value="TreeGrafter"/>
</dbReference>
<sequence>MMILFKTVQKKLLFTLLILTLLLPSLLSTSAHAATGVKIDWTQWQKENALVGASLFVYAYIVSNNPLDNISTATVSFEDRTYPMETLPNVPSLKNRYTAIVSFNGLSPGLKKLTIKVTTRSGLIEESSRSFYYDTVPAIFEFDTLAQMASEESRVANVKMVRKGTGHGVVDVGYFARGKSATINVDFIPGPTYITFNDGEMSKILQITLIDDKLPERLEAFELEVIPLNGTSHHVEAGEINKTTVVIKDADR</sequence>
<accession>A0A6G3ZVV0</accession>
<dbReference type="AlphaFoldDB" id="A0A6G3ZVV0"/>
<organism evidence="6">
    <name type="scientific">Paenibacillus sp. SYP-B3998</name>
    <dbReference type="NCBI Taxonomy" id="2678564"/>
    <lineage>
        <taxon>Bacteria</taxon>
        <taxon>Bacillati</taxon>
        <taxon>Bacillota</taxon>
        <taxon>Bacilli</taxon>
        <taxon>Bacillales</taxon>
        <taxon>Paenibacillaceae</taxon>
        <taxon>Paenibacillus</taxon>
    </lineage>
</organism>
<evidence type="ECO:0000259" key="5">
    <source>
        <dbReference type="Pfam" id="PF03160"/>
    </source>
</evidence>
<feature type="domain" description="Calx-beta" evidence="5">
    <location>
        <begin position="137"/>
        <end position="251"/>
    </location>
</feature>
<dbReference type="EMBL" id="JAAIKC010000001">
    <property type="protein sequence ID" value="NEW05701.1"/>
    <property type="molecule type" value="Genomic_DNA"/>
</dbReference>
<evidence type="ECO:0000256" key="2">
    <source>
        <dbReference type="ARBA" id="ARBA00022737"/>
    </source>
</evidence>
<proteinExistence type="predicted"/>
<dbReference type="Pfam" id="PF03160">
    <property type="entry name" value="Calx-beta"/>
    <property type="match status" value="1"/>
</dbReference>
<dbReference type="InterPro" id="IPR038081">
    <property type="entry name" value="CalX-like_sf"/>
</dbReference>
<dbReference type="GO" id="GO:0001965">
    <property type="term" value="F:G-protein alpha-subunit binding"/>
    <property type="evidence" value="ECO:0007669"/>
    <property type="project" value="TreeGrafter"/>
</dbReference>
<dbReference type="GO" id="GO:0016020">
    <property type="term" value="C:membrane"/>
    <property type="evidence" value="ECO:0007669"/>
    <property type="project" value="InterPro"/>
</dbReference>
<keyword evidence="1 4" id="KW-0732">Signal</keyword>
<keyword evidence="2" id="KW-0677">Repeat</keyword>
<gene>
    <name evidence="6" type="ORF">GK047_06660</name>
</gene>
<dbReference type="InterPro" id="IPR026919">
    <property type="entry name" value="ADGRV1"/>
</dbReference>
<dbReference type="PANTHER" id="PTHR46682">
    <property type="entry name" value="ADHESION G-PROTEIN COUPLED RECEPTOR V1"/>
    <property type="match status" value="1"/>
</dbReference>
<reference evidence="6" key="1">
    <citation type="submission" date="2020-02" db="EMBL/GenBank/DDBJ databases">
        <authorList>
            <person name="Shen X.-R."/>
            <person name="Zhang Y.-X."/>
        </authorList>
    </citation>
    <scope>NUCLEOTIDE SEQUENCE</scope>
    <source>
        <strain evidence="6">SYP-B3998</strain>
    </source>
</reference>
<keyword evidence="3" id="KW-0106">Calcium</keyword>